<dbReference type="InterPro" id="IPR003439">
    <property type="entry name" value="ABC_transporter-like_ATP-bd"/>
</dbReference>
<comment type="caution">
    <text evidence="6">The sequence shown here is derived from an EMBL/GenBank/DDBJ whole genome shotgun (WGS) entry which is preliminary data.</text>
</comment>
<keyword evidence="3" id="KW-0547">Nucleotide-binding</keyword>
<evidence type="ECO:0000259" key="5">
    <source>
        <dbReference type="PROSITE" id="PS50893"/>
    </source>
</evidence>
<reference evidence="6 7" key="1">
    <citation type="submission" date="2019-09" db="EMBL/GenBank/DDBJ databases">
        <title>Nocardioides panacisoli sp. nov., isolated from the soil of a ginseng field.</title>
        <authorList>
            <person name="Cho C."/>
        </authorList>
    </citation>
    <scope>NUCLEOTIDE SEQUENCE [LARGE SCALE GENOMIC DNA]</scope>
    <source>
        <strain evidence="6 7">BN130099</strain>
    </source>
</reference>
<dbReference type="GO" id="GO:0005524">
    <property type="term" value="F:ATP binding"/>
    <property type="evidence" value="ECO:0007669"/>
    <property type="project" value="UniProtKB-KW"/>
</dbReference>
<dbReference type="Gene3D" id="3.40.50.300">
    <property type="entry name" value="P-loop containing nucleotide triphosphate hydrolases"/>
    <property type="match status" value="1"/>
</dbReference>
<keyword evidence="7" id="KW-1185">Reference proteome</keyword>
<name>A0A5B1LMC8_9ACTN</name>
<keyword evidence="2" id="KW-0813">Transport</keyword>
<dbReference type="PANTHER" id="PTHR43335">
    <property type="entry name" value="ABC TRANSPORTER, ATP-BINDING PROTEIN"/>
    <property type="match status" value="1"/>
</dbReference>
<gene>
    <name evidence="6" type="ORF">F0U44_06640</name>
</gene>
<dbReference type="InterPro" id="IPR017871">
    <property type="entry name" value="ABC_transporter-like_CS"/>
</dbReference>
<dbReference type="PANTHER" id="PTHR43335:SF2">
    <property type="entry name" value="ABC TRANSPORTER, ATP-BINDING PROTEIN"/>
    <property type="match status" value="1"/>
</dbReference>
<protein>
    <submittedName>
        <fullName evidence="6">ATP-binding cassette domain-containing protein</fullName>
    </submittedName>
</protein>
<evidence type="ECO:0000256" key="1">
    <source>
        <dbReference type="ARBA" id="ARBA00005417"/>
    </source>
</evidence>
<evidence type="ECO:0000256" key="2">
    <source>
        <dbReference type="ARBA" id="ARBA00022448"/>
    </source>
</evidence>
<proteinExistence type="inferred from homology"/>
<dbReference type="SUPFAM" id="SSF52540">
    <property type="entry name" value="P-loop containing nucleoside triphosphate hydrolases"/>
    <property type="match status" value="1"/>
</dbReference>
<keyword evidence="4 6" id="KW-0067">ATP-binding</keyword>
<feature type="domain" description="ABC transporter" evidence="5">
    <location>
        <begin position="44"/>
        <end position="280"/>
    </location>
</feature>
<dbReference type="GO" id="GO:0016887">
    <property type="term" value="F:ATP hydrolysis activity"/>
    <property type="evidence" value="ECO:0007669"/>
    <property type="project" value="InterPro"/>
</dbReference>
<evidence type="ECO:0000256" key="3">
    <source>
        <dbReference type="ARBA" id="ARBA00022741"/>
    </source>
</evidence>
<dbReference type="PROSITE" id="PS00211">
    <property type="entry name" value="ABC_TRANSPORTER_1"/>
    <property type="match status" value="1"/>
</dbReference>
<dbReference type="PROSITE" id="PS50893">
    <property type="entry name" value="ABC_TRANSPORTER_2"/>
    <property type="match status" value="1"/>
</dbReference>
<sequence length="289" mass="31274">MEGPVRPRLLRRQVQRRAWPRLLQGLRGPTAQPRPVQRQPVHHVHAVTVLISGVRCTYHRDAIPAVSIDQLELTAGPVGLVGVNGAGKSTLLRTLAGCRQPQEGSVSIDGASLYGRRRRVVAQRVGYMPQEIQFPGELSVTQVVDYAAWLRALKPRHAAQRRADVIVAVGLEDRADQRVRALSGGMRRRLALAVALLSEPAVLLLDEPTTGLDPEQRAGVRAIIGEIAGRCLTIMSSHVMEDVASITSNVIVLHGGRVLHQGETDAFVRERGGPTQSAEVAFLTTIAGA</sequence>
<reference evidence="6 7" key="2">
    <citation type="submission" date="2019-09" db="EMBL/GenBank/DDBJ databases">
        <authorList>
            <person name="Jin C."/>
        </authorList>
    </citation>
    <scope>NUCLEOTIDE SEQUENCE [LARGE SCALE GENOMIC DNA]</scope>
    <source>
        <strain evidence="6 7">BN130099</strain>
    </source>
</reference>
<dbReference type="InterPro" id="IPR027417">
    <property type="entry name" value="P-loop_NTPase"/>
</dbReference>
<dbReference type="Proteomes" id="UP000325003">
    <property type="component" value="Unassembled WGS sequence"/>
</dbReference>
<evidence type="ECO:0000313" key="6">
    <source>
        <dbReference type="EMBL" id="KAA1421935.1"/>
    </source>
</evidence>
<comment type="similarity">
    <text evidence="1">Belongs to the ABC transporter superfamily.</text>
</comment>
<dbReference type="SMART" id="SM00382">
    <property type="entry name" value="AAA"/>
    <property type="match status" value="1"/>
</dbReference>
<dbReference type="AlphaFoldDB" id="A0A5B1LMC8"/>
<organism evidence="6 7">
    <name type="scientific">Nocardioides humilatus</name>
    <dbReference type="NCBI Taxonomy" id="2607660"/>
    <lineage>
        <taxon>Bacteria</taxon>
        <taxon>Bacillati</taxon>
        <taxon>Actinomycetota</taxon>
        <taxon>Actinomycetes</taxon>
        <taxon>Propionibacteriales</taxon>
        <taxon>Nocardioidaceae</taxon>
        <taxon>Nocardioides</taxon>
    </lineage>
</organism>
<evidence type="ECO:0000313" key="7">
    <source>
        <dbReference type="Proteomes" id="UP000325003"/>
    </source>
</evidence>
<dbReference type="EMBL" id="VUJV01000001">
    <property type="protein sequence ID" value="KAA1421935.1"/>
    <property type="molecule type" value="Genomic_DNA"/>
</dbReference>
<dbReference type="InterPro" id="IPR003593">
    <property type="entry name" value="AAA+_ATPase"/>
</dbReference>
<evidence type="ECO:0000256" key="4">
    <source>
        <dbReference type="ARBA" id="ARBA00022840"/>
    </source>
</evidence>
<dbReference type="Pfam" id="PF00005">
    <property type="entry name" value="ABC_tran"/>
    <property type="match status" value="1"/>
</dbReference>
<accession>A0A5B1LMC8</accession>